<evidence type="ECO:0000256" key="1">
    <source>
        <dbReference type="SAM" id="MobiDB-lite"/>
    </source>
</evidence>
<name>A0ABQ8UNH3_9EUKA</name>
<evidence type="ECO:0000313" key="3">
    <source>
        <dbReference type="EMBL" id="KAJ4459257.1"/>
    </source>
</evidence>
<gene>
    <name evidence="3" type="ORF">PAPYR_4792</name>
</gene>
<feature type="domain" description="F-box" evidence="2">
    <location>
        <begin position="1"/>
        <end position="45"/>
    </location>
</feature>
<dbReference type="InterPro" id="IPR036047">
    <property type="entry name" value="F-box-like_dom_sf"/>
</dbReference>
<dbReference type="EMBL" id="JAPMOS010000021">
    <property type="protein sequence ID" value="KAJ4459257.1"/>
    <property type="molecule type" value="Genomic_DNA"/>
</dbReference>
<dbReference type="InterPro" id="IPR001810">
    <property type="entry name" value="F-box_dom"/>
</dbReference>
<organism evidence="3 4">
    <name type="scientific">Paratrimastix pyriformis</name>
    <dbReference type="NCBI Taxonomy" id="342808"/>
    <lineage>
        <taxon>Eukaryota</taxon>
        <taxon>Metamonada</taxon>
        <taxon>Preaxostyla</taxon>
        <taxon>Paratrimastigidae</taxon>
        <taxon>Paratrimastix</taxon>
    </lineage>
</organism>
<feature type="region of interest" description="Disordered" evidence="1">
    <location>
        <begin position="261"/>
        <end position="286"/>
    </location>
</feature>
<proteinExistence type="predicted"/>
<feature type="compositionally biased region" description="Polar residues" evidence="1">
    <location>
        <begin position="386"/>
        <end position="419"/>
    </location>
</feature>
<evidence type="ECO:0000313" key="4">
    <source>
        <dbReference type="Proteomes" id="UP001141327"/>
    </source>
</evidence>
<accession>A0ABQ8UNH3</accession>
<dbReference type="PROSITE" id="PS50181">
    <property type="entry name" value="FBOX"/>
    <property type="match status" value="1"/>
</dbReference>
<dbReference type="Proteomes" id="UP001141327">
    <property type="component" value="Unassembled WGS sequence"/>
</dbReference>
<feature type="region of interest" description="Disordered" evidence="1">
    <location>
        <begin position="346"/>
        <end position="426"/>
    </location>
</feature>
<reference evidence="3" key="1">
    <citation type="journal article" date="2022" name="bioRxiv">
        <title>Genomics of Preaxostyla Flagellates Illuminates Evolutionary Transitions and the Path Towards Mitochondrial Loss.</title>
        <authorList>
            <person name="Novak L.V.F."/>
            <person name="Treitli S.C."/>
            <person name="Pyrih J."/>
            <person name="Halakuc P."/>
            <person name="Pipaliya S.V."/>
            <person name="Vacek V."/>
            <person name="Brzon O."/>
            <person name="Soukal P."/>
            <person name="Eme L."/>
            <person name="Dacks J.B."/>
            <person name="Karnkowska A."/>
            <person name="Elias M."/>
            <person name="Hampl V."/>
        </authorList>
    </citation>
    <scope>NUCLEOTIDE SEQUENCE</scope>
    <source>
        <strain evidence="3">RCP-MX</strain>
    </source>
</reference>
<evidence type="ECO:0000259" key="2">
    <source>
        <dbReference type="PROSITE" id="PS50181"/>
    </source>
</evidence>
<protein>
    <recommendedName>
        <fullName evidence="2">F-box domain-containing protein</fullName>
    </recommendedName>
</protein>
<keyword evidence="4" id="KW-1185">Reference proteome</keyword>
<dbReference type="SUPFAM" id="SSF81383">
    <property type="entry name" value="F-box domain"/>
    <property type="match status" value="1"/>
</dbReference>
<comment type="caution">
    <text evidence="3">The sequence shown here is derived from an EMBL/GenBank/DDBJ whole genome shotgun (WGS) entry which is preliminary data.</text>
</comment>
<sequence length="478" mass="52409">MLASLPDPLILRILALAGYRGLQVFLLLSRSFYTLVTQNEEWVYHALSLNRWGEEDIVEPGTDGFPARPHEKWKQLFRAKHLEERTWELQMQTVPLVSTVWGPMFFFDMRTSDIIPAPFRGRTTTFFRVNAQASLAWVVDQLIARWEQHDPTLHLTPSDITLHAGGKPLNRLRRLSFYCGPDRVAAHAVATKSTTRPPAVYIHLGIRHRMRISRLIVRNPLLFGGSVVLRRLHTTDTIAQVEEAIHTTSGYRRGSFRIHLDDRGEGDDPPGGSTTIEAARGPRPCPELTLSDYGIGEGSTGLFLMPLDKTEEAAEATAQPQPRSPFSKQIVGIELLLGRRSTATITAVPSTPGHCPLPGSPKPTSPSRGRGGDDPRGSVHQKTAIHHSQTGYIGSSDNPARTQKKQAVTTTTSIKVSNDSDVDAPPAASITPAVASDTEISLPDLDGPPATPLVIRCIASRVLGDRESAMMRLAHADG</sequence>